<dbReference type="EMBL" id="UINC01143095">
    <property type="protein sequence ID" value="SVD31820.1"/>
    <property type="molecule type" value="Genomic_DNA"/>
</dbReference>
<organism evidence="1">
    <name type="scientific">marine metagenome</name>
    <dbReference type="NCBI Taxonomy" id="408172"/>
    <lineage>
        <taxon>unclassified sequences</taxon>
        <taxon>metagenomes</taxon>
        <taxon>ecological metagenomes</taxon>
    </lineage>
</organism>
<name>A0A382UC03_9ZZZZ</name>
<dbReference type="AlphaFoldDB" id="A0A382UC03"/>
<evidence type="ECO:0000313" key="1">
    <source>
        <dbReference type="EMBL" id="SVD31820.1"/>
    </source>
</evidence>
<accession>A0A382UC03</accession>
<protein>
    <submittedName>
        <fullName evidence="1">Uncharacterized protein</fullName>
    </submittedName>
</protein>
<gene>
    <name evidence="1" type="ORF">METZ01_LOCUS384674</name>
</gene>
<sequence length="104" mass="11274">MSGVFIYTASSDAEGSLGGLVRMIKPYYFEGLLRNSIENSRLCSNDPICYESQGQGHAGLDLAACHACSMIPDLACSTLPKNIFLDRVSIIGDEEKELGYFSSL</sequence>
<reference evidence="1" key="1">
    <citation type="submission" date="2018-05" db="EMBL/GenBank/DDBJ databases">
        <authorList>
            <person name="Lanie J.A."/>
            <person name="Ng W.-L."/>
            <person name="Kazmierczak K.M."/>
            <person name="Andrzejewski T.M."/>
            <person name="Davidsen T.M."/>
            <person name="Wayne K.J."/>
            <person name="Tettelin H."/>
            <person name="Glass J.I."/>
            <person name="Rusch D."/>
            <person name="Podicherti R."/>
            <person name="Tsui H.-C.T."/>
            <person name="Winkler M.E."/>
        </authorList>
    </citation>
    <scope>NUCLEOTIDE SEQUENCE</scope>
</reference>
<proteinExistence type="predicted"/>